<reference evidence="2" key="1">
    <citation type="submission" date="2022-10" db="EMBL/GenBank/DDBJ databases">
        <authorList>
            <person name="Hyden B.L."/>
            <person name="Feng K."/>
            <person name="Yates T."/>
            <person name="Jawdy S."/>
            <person name="Smart L.B."/>
            <person name="Muchero W."/>
        </authorList>
    </citation>
    <scope>NUCLEOTIDE SEQUENCE</scope>
    <source>
        <tissue evidence="2">Shoot tip</tissue>
    </source>
</reference>
<dbReference type="Proteomes" id="UP001141253">
    <property type="component" value="Chromosome 16"/>
</dbReference>
<keyword evidence="1" id="KW-0472">Membrane</keyword>
<accession>A0ABQ8ZI09</accession>
<name>A0ABQ8ZI09_9ROSI</name>
<keyword evidence="1" id="KW-1133">Transmembrane helix</keyword>
<feature type="transmembrane region" description="Helical" evidence="1">
    <location>
        <begin position="20"/>
        <end position="43"/>
    </location>
</feature>
<keyword evidence="3" id="KW-1185">Reference proteome</keyword>
<keyword evidence="1" id="KW-0812">Transmembrane</keyword>
<feature type="transmembrane region" description="Helical" evidence="1">
    <location>
        <begin position="55"/>
        <end position="73"/>
    </location>
</feature>
<proteinExistence type="predicted"/>
<dbReference type="EMBL" id="JAPFFI010000027">
    <property type="protein sequence ID" value="KAJ6301465.1"/>
    <property type="molecule type" value="Genomic_DNA"/>
</dbReference>
<evidence type="ECO:0000313" key="3">
    <source>
        <dbReference type="Proteomes" id="UP001141253"/>
    </source>
</evidence>
<sequence>MLSSHSGSFPFGTEPMTGPSALSLFSSTYGLESTHFLSFLIFLLPKLPELYPNSFSFLFVSSFTLVILVSTLLSTCPLEPTLKSVGSEWRAEGSRALEAGRAGKAGGRSLEFSKASSRRRSESSISSRELLVTAAGDADNIIFIANFSSNVKTNWLPETQNLCLQQTPPCPIRS</sequence>
<gene>
    <name evidence="2" type="ORF">OIU77_015715</name>
</gene>
<evidence type="ECO:0000313" key="2">
    <source>
        <dbReference type="EMBL" id="KAJ6301465.1"/>
    </source>
</evidence>
<reference evidence="2" key="2">
    <citation type="journal article" date="2023" name="Int. J. Mol. Sci.">
        <title>De Novo Assembly and Annotation of 11 Diverse Shrub Willow (Salix) Genomes Reveals Novel Gene Organization in Sex-Linked Regions.</title>
        <authorList>
            <person name="Hyden B."/>
            <person name="Feng K."/>
            <person name="Yates T.B."/>
            <person name="Jawdy S."/>
            <person name="Cereghino C."/>
            <person name="Smart L.B."/>
            <person name="Muchero W."/>
        </authorList>
    </citation>
    <scope>NUCLEOTIDE SEQUENCE</scope>
    <source>
        <tissue evidence="2">Shoot tip</tissue>
    </source>
</reference>
<evidence type="ECO:0000256" key="1">
    <source>
        <dbReference type="SAM" id="Phobius"/>
    </source>
</evidence>
<protein>
    <submittedName>
        <fullName evidence="2">Uncharacterized protein</fullName>
    </submittedName>
</protein>
<comment type="caution">
    <text evidence="2">The sequence shown here is derived from an EMBL/GenBank/DDBJ whole genome shotgun (WGS) entry which is preliminary data.</text>
</comment>
<organism evidence="2 3">
    <name type="scientific">Salix suchowensis</name>
    <dbReference type="NCBI Taxonomy" id="1278906"/>
    <lineage>
        <taxon>Eukaryota</taxon>
        <taxon>Viridiplantae</taxon>
        <taxon>Streptophyta</taxon>
        <taxon>Embryophyta</taxon>
        <taxon>Tracheophyta</taxon>
        <taxon>Spermatophyta</taxon>
        <taxon>Magnoliopsida</taxon>
        <taxon>eudicotyledons</taxon>
        <taxon>Gunneridae</taxon>
        <taxon>Pentapetalae</taxon>
        <taxon>rosids</taxon>
        <taxon>fabids</taxon>
        <taxon>Malpighiales</taxon>
        <taxon>Salicaceae</taxon>
        <taxon>Saliceae</taxon>
        <taxon>Salix</taxon>
    </lineage>
</organism>